<comment type="subcellular location">
    <subcellularLocation>
        <location evidence="1">Membrane</location>
        <topology evidence="1">Multi-pass membrane protein</topology>
    </subcellularLocation>
</comment>
<accession>A0A7U3ZQS7</accession>
<gene>
    <name evidence="7" type="ordered locus">Runsl_5363</name>
</gene>
<sequence>MDSLQIWVIVGVAMLIAELLSVTFVFLFLSVGAFVTALLSYMGLTPTVNSQLFCFSVISVLSLLALRKPLLQFSRRKNKTLEYSEYIGDKATVVQSIPPDGEGKVFYRGTEWIALSRKGHPIAMGSSVVIKKLDGIKLIVSDTEIETVE</sequence>
<feature type="transmembrane region" description="Helical" evidence="5">
    <location>
        <begin position="12"/>
        <end position="42"/>
    </location>
</feature>
<keyword evidence="8" id="KW-1185">Reference proteome</keyword>
<evidence type="ECO:0000256" key="3">
    <source>
        <dbReference type="ARBA" id="ARBA00022989"/>
    </source>
</evidence>
<feature type="transmembrane region" description="Helical" evidence="5">
    <location>
        <begin position="48"/>
        <end position="66"/>
    </location>
</feature>
<dbReference type="PANTHER" id="PTHR33507">
    <property type="entry name" value="INNER MEMBRANE PROTEIN YBBJ"/>
    <property type="match status" value="1"/>
</dbReference>
<evidence type="ECO:0000256" key="2">
    <source>
        <dbReference type="ARBA" id="ARBA00022692"/>
    </source>
</evidence>
<dbReference type="SUPFAM" id="SSF141322">
    <property type="entry name" value="NfeD domain-like"/>
    <property type="match status" value="1"/>
</dbReference>
<keyword evidence="2 5" id="KW-0812">Transmembrane</keyword>
<dbReference type="EMBL" id="CP002859">
    <property type="protein sequence ID" value="AEI51655.1"/>
    <property type="molecule type" value="Genomic_DNA"/>
</dbReference>
<evidence type="ECO:0000313" key="7">
    <source>
        <dbReference type="EMBL" id="AEI51655.1"/>
    </source>
</evidence>
<evidence type="ECO:0000256" key="5">
    <source>
        <dbReference type="SAM" id="Phobius"/>
    </source>
</evidence>
<evidence type="ECO:0000313" key="8">
    <source>
        <dbReference type="Proteomes" id="UP000000493"/>
    </source>
</evidence>
<dbReference type="InterPro" id="IPR002810">
    <property type="entry name" value="NfeD-like_C"/>
</dbReference>
<evidence type="ECO:0000259" key="6">
    <source>
        <dbReference type="Pfam" id="PF01957"/>
    </source>
</evidence>
<dbReference type="KEGG" id="rsi:Runsl_5363"/>
<keyword evidence="3 5" id="KW-1133">Transmembrane helix</keyword>
<name>A0A7U3ZQS7_RUNSL</name>
<dbReference type="InterPro" id="IPR012340">
    <property type="entry name" value="NA-bd_OB-fold"/>
</dbReference>
<evidence type="ECO:0000256" key="1">
    <source>
        <dbReference type="ARBA" id="ARBA00004141"/>
    </source>
</evidence>
<dbReference type="Proteomes" id="UP000000493">
    <property type="component" value="Chromosome"/>
</dbReference>
<organism evidence="7 8">
    <name type="scientific">Runella slithyformis (strain ATCC 29530 / DSM 19594 / LMG 11500 / NCIMB 11436 / LSU 4)</name>
    <dbReference type="NCBI Taxonomy" id="761193"/>
    <lineage>
        <taxon>Bacteria</taxon>
        <taxon>Pseudomonadati</taxon>
        <taxon>Bacteroidota</taxon>
        <taxon>Cytophagia</taxon>
        <taxon>Cytophagales</taxon>
        <taxon>Spirosomataceae</taxon>
        <taxon>Runella</taxon>
    </lineage>
</organism>
<protein>
    <recommendedName>
        <fullName evidence="6">NfeD-like C-terminal domain-containing protein</fullName>
    </recommendedName>
</protein>
<dbReference type="Pfam" id="PF01957">
    <property type="entry name" value="NfeD"/>
    <property type="match status" value="1"/>
</dbReference>
<feature type="domain" description="NfeD-like C-terminal" evidence="6">
    <location>
        <begin position="84"/>
        <end position="140"/>
    </location>
</feature>
<dbReference type="RefSeq" id="WP_013930923.1">
    <property type="nucleotide sequence ID" value="NC_015703.1"/>
</dbReference>
<keyword evidence="4 5" id="KW-0472">Membrane</keyword>
<dbReference type="Gene3D" id="2.40.50.140">
    <property type="entry name" value="Nucleic acid-binding proteins"/>
    <property type="match status" value="1"/>
</dbReference>
<dbReference type="AlphaFoldDB" id="A0A7U3ZQS7"/>
<dbReference type="GO" id="GO:0005886">
    <property type="term" value="C:plasma membrane"/>
    <property type="evidence" value="ECO:0007669"/>
    <property type="project" value="TreeGrafter"/>
</dbReference>
<reference evidence="7 8" key="2">
    <citation type="journal article" date="2012" name="Stand. Genomic Sci.">
        <title>Complete genome sequence of the aquatic bacterium Runella slithyformis type strain (LSU 4(T)).</title>
        <authorList>
            <person name="Copeland A."/>
            <person name="Zhang X."/>
            <person name="Misra M."/>
            <person name="Lapidus A."/>
            <person name="Nolan M."/>
            <person name="Lucas S."/>
            <person name="Deshpande S."/>
            <person name="Cheng J.F."/>
            <person name="Tapia R."/>
            <person name="Goodwin L.A."/>
            <person name="Pitluck S."/>
            <person name="Liolios K."/>
            <person name="Pagani I."/>
            <person name="Ivanova N."/>
            <person name="Mikhailova N."/>
            <person name="Pati A."/>
            <person name="Chen A."/>
            <person name="Palaniappan K."/>
            <person name="Land M."/>
            <person name="Hauser L."/>
            <person name="Pan C."/>
            <person name="Jeffries C.D."/>
            <person name="Detter J.C."/>
            <person name="Brambilla E.M."/>
            <person name="Rohde M."/>
            <person name="Djao O.D."/>
            <person name="Goker M."/>
            <person name="Sikorski J."/>
            <person name="Tindall B.J."/>
            <person name="Woyke T."/>
            <person name="Bristow J."/>
            <person name="Eisen J.A."/>
            <person name="Markowitz V."/>
            <person name="Hugenholtz P."/>
            <person name="Kyrpides N.C."/>
            <person name="Klenk H.P."/>
            <person name="Mavromatis K."/>
        </authorList>
    </citation>
    <scope>NUCLEOTIDE SEQUENCE [LARGE SCALE GENOMIC DNA]</scope>
    <source>
        <strain evidence="8">ATCC 29530 / DSM 19594 / LMG 11500 / NCIMB 11436 / LSU 4</strain>
    </source>
</reference>
<dbReference type="PANTHER" id="PTHR33507:SF3">
    <property type="entry name" value="INNER MEMBRANE PROTEIN YBBJ"/>
    <property type="match status" value="1"/>
</dbReference>
<reference evidence="8" key="1">
    <citation type="submission" date="2011-06" db="EMBL/GenBank/DDBJ databases">
        <title>The complete genome of chromosome of Runella slithyformis DSM 19594.</title>
        <authorList>
            <consortium name="US DOE Joint Genome Institute (JGI-PGF)"/>
            <person name="Lucas S."/>
            <person name="Han J."/>
            <person name="Lapidus A."/>
            <person name="Bruce D."/>
            <person name="Goodwin L."/>
            <person name="Pitluck S."/>
            <person name="Peters L."/>
            <person name="Kyrpides N."/>
            <person name="Mavromatis K."/>
            <person name="Ivanova N."/>
            <person name="Ovchinnikova G."/>
            <person name="Zhang X."/>
            <person name="Misra M."/>
            <person name="Detter J.C."/>
            <person name="Tapia R."/>
            <person name="Han C."/>
            <person name="Land M."/>
            <person name="Hauser L."/>
            <person name="Markowitz V."/>
            <person name="Cheng J.-F."/>
            <person name="Hugenholtz P."/>
            <person name="Woyke T."/>
            <person name="Wu D."/>
            <person name="Tindall B."/>
            <person name="Faehrich R."/>
            <person name="Brambilla E."/>
            <person name="Klenk H.-P."/>
            <person name="Eisen J.A."/>
        </authorList>
    </citation>
    <scope>NUCLEOTIDE SEQUENCE [LARGE SCALE GENOMIC DNA]</scope>
    <source>
        <strain evidence="8">ATCC 29530 / DSM 19594 / LMG 11500 / NCIMB 11436 / LSU 4</strain>
    </source>
</reference>
<evidence type="ECO:0000256" key="4">
    <source>
        <dbReference type="ARBA" id="ARBA00023136"/>
    </source>
</evidence>
<dbReference type="InterPro" id="IPR052165">
    <property type="entry name" value="Membrane_assoc_protease"/>
</dbReference>
<proteinExistence type="predicted"/>